<dbReference type="PROSITE" id="PS50006">
    <property type="entry name" value="FHA_DOMAIN"/>
    <property type="match status" value="1"/>
</dbReference>
<dbReference type="CDD" id="cd00060">
    <property type="entry name" value="FHA"/>
    <property type="match status" value="1"/>
</dbReference>
<dbReference type="eggNOG" id="COG1716">
    <property type="taxonomic scope" value="Bacteria"/>
</dbReference>
<dbReference type="Gene3D" id="2.60.200.20">
    <property type="match status" value="1"/>
</dbReference>
<dbReference type="Pfam" id="PF00498">
    <property type="entry name" value="FHA"/>
    <property type="match status" value="1"/>
</dbReference>
<protein>
    <submittedName>
        <fullName evidence="3">Forkhead-associated protein</fullName>
    </submittedName>
</protein>
<dbReference type="SMART" id="SM00240">
    <property type="entry name" value="FHA"/>
    <property type="match status" value="1"/>
</dbReference>
<dbReference type="KEGG" id="hoh:Hoch_4733"/>
<evidence type="ECO:0000313" key="4">
    <source>
        <dbReference type="Proteomes" id="UP000001880"/>
    </source>
</evidence>
<evidence type="ECO:0000313" key="3">
    <source>
        <dbReference type="EMBL" id="ACY17223.1"/>
    </source>
</evidence>
<sequence>MTRRGRGRAHLCRRLAVAAHRRPVRQLPPPGGRLILPHDGRGESATLGPVAEAKTRIIHLEAGQDRQQRDNPETRMLVFDAGGAPESFQYFFLRNYEAIRSRCASFGQVGLAVAAVDTFSGRLAGVLCIAAKIGTANSAIIGRHSMADLFLNGDASLSLRHLVVMVSPLEARNADIRFRLVDLRTQAAFQDEHGRRFEALMAEGPLFVRCGSYALFCLPTGDPTSWPEAAADAWACIPERVYLESADAEPDRWRRKRVARPRSERRRRQRRDDVAVFTMDEPVRASTPVGDDIDADADEGNRDHDDDGDLDVAGMRRALGKLPGWSKSARGNQPGDRRGAITLVQSELGPVRAQTRLLDDDEQPLGTLRLRVGDDTHSVLVGADAARRGILLGRYERCDVDGSKLLTNTNISRVHLLVIELGEHLYAIDTASTNGTWLDADETEVRITQLGSGVELCLGNDIAHLCWCPADVS</sequence>
<evidence type="ECO:0000256" key="1">
    <source>
        <dbReference type="SAM" id="MobiDB-lite"/>
    </source>
</evidence>
<dbReference type="Proteomes" id="UP000001880">
    <property type="component" value="Chromosome"/>
</dbReference>
<feature type="compositionally biased region" description="Basic residues" evidence="1">
    <location>
        <begin position="253"/>
        <end position="269"/>
    </location>
</feature>
<dbReference type="InterPro" id="IPR008984">
    <property type="entry name" value="SMAD_FHA_dom_sf"/>
</dbReference>
<feature type="domain" description="FHA" evidence="2">
    <location>
        <begin position="390"/>
        <end position="443"/>
    </location>
</feature>
<keyword evidence="4" id="KW-1185">Reference proteome</keyword>
<dbReference type="EMBL" id="CP001804">
    <property type="protein sequence ID" value="ACY17223.1"/>
    <property type="molecule type" value="Genomic_DNA"/>
</dbReference>
<accession>D0LRJ5</accession>
<dbReference type="HOGENOM" id="CLU_577186_0_0_7"/>
<dbReference type="AlphaFoldDB" id="D0LRJ5"/>
<reference evidence="3 4" key="1">
    <citation type="journal article" date="2010" name="Stand. Genomic Sci.">
        <title>Complete genome sequence of Haliangium ochraceum type strain (SMP-2).</title>
        <authorList>
            <consortium name="US DOE Joint Genome Institute (JGI-PGF)"/>
            <person name="Ivanova N."/>
            <person name="Daum C."/>
            <person name="Lang E."/>
            <person name="Abt B."/>
            <person name="Kopitz M."/>
            <person name="Saunders E."/>
            <person name="Lapidus A."/>
            <person name="Lucas S."/>
            <person name="Glavina Del Rio T."/>
            <person name="Nolan M."/>
            <person name="Tice H."/>
            <person name="Copeland A."/>
            <person name="Cheng J.F."/>
            <person name="Chen F."/>
            <person name="Bruce D."/>
            <person name="Goodwin L."/>
            <person name="Pitluck S."/>
            <person name="Mavromatis K."/>
            <person name="Pati A."/>
            <person name="Mikhailova N."/>
            <person name="Chen A."/>
            <person name="Palaniappan K."/>
            <person name="Land M."/>
            <person name="Hauser L."/>
            <person name="Chang Y.J."/>
            <person name="Jeffries C.D."/>
            <person name="Detter J.C."/>
            <person name="Brettin T."/>
            <person name="Rohde M."/>
            <person name="Goker M."/>
            <person name="Bristow J."/>
            <person name="Markowitz V."/>
            <person name="Eisen J.A."/>
            <person name="Hugenholtz P."/>
            <person name="Kyrpides N.C."/>
            <person name="Klenk H.P."/>
        </authorList>
    </citation>
    <scope>NUCLEOTIDE SEQUENCE [LARGE SCALE GENOMIC DNA]</scope>
    <source>
        <strain evidence="4">DSM 14365 / CIP 107738 / JCM 11303 / AJ 13395 / SMP-2</strain>
    </source>
</reference>
<dbReference type="InterPro" id="IPR000253">
    <property type="entry name" value="FHA_dom"/>
</dbReference>
<proteinExistence type="predicted"/>
<dbReference type="SUPFAM" id="SSF49879">
    <property type="entry name" value="SMAD/FHA domain"/>
    <property type="match status" value="1"/>
</dbReference>
<feature type="region of interest" description="Disordered" evidence="1">
    <location>
        <begin position="253"/>
        <end position="310"/>
    </location>
</feature>
<dbReference type="STRING" id="502025.Hoch_4733"/>
<gene>
    <name evidence="3" type="ordered locus">Hoch_4733</name>
</gene>
<evidence type="ECO:0000259" key="2">
    <source>
        <dbReference type="PROSITE" id="PS50006"/>
    </source>
</evidence>
<name>D0LRJ5_HALO1</name>
<organism evidence="3 4">
    <name type="scientific">Haliangium ochraceum (strain DSM 14365 / JCM 11303 / SMP-2)</name>
    <dbReference type="NCBI Taxonomy" id="502025"/>
    <lineage>
        <taxon>Bacteria</taxon>
        <taxon>Pseudomonadati</taxon>
        <taxon>Myxococcota</taxon>
        <taxon>Polyangia</taxon>
        <taxon>Haliangiales</taxon>
        <taxon>Kofleriaceae</taxon>
        <taxon>Haliangium</taxon>
    </lineage>
</organism>